<accession>A0A172UIK0</accession>
<keyword evidence="2" id="KW-1185">Reference proteome</keyword>
<dbReference type="AlphaFoldDB" id="A0A172UIK0"/>
<evidence type="ECO:0000313" key="1">
    <source>
        <dbReference type="EMBL" id="ANE78821.1"/>
    </source>
</evidence>
<dbReference type="Proteomes" id="UP000077143">
    <property type="component" value="Chromosome"/>
</dbReference>
<proteinExistence type="predicted"/>
<sequence>MTVTRVFLSTWGQSDNIGDSILRRGQLRTFQNIDGAQLHVHVGRKDFDPNAEDYVSAIGLDGTEKQYDTAAGWLFRALSSPAAGRTILVMPTGEILMPERFRRYWGWWTLAGALGAKSRGGAMVQVGAGVRMSTVGKNATGDTRIVRDQVDVPPLERLARRKMPVVAWRDANTRDSFQVGDVAPDWAFGEGPDPADGLGPPPSARKVLAVTMRSDRDVLTEDKIALIREIAHMYGLRIQVYSQVRRDRAVMEKLAEILHPGTPAILMRDESHDEWEAVMRTMYRDSAIVVSDRLHALIIAATEGAIPVALSNWTTEKAVRMLKPGGFDLPPQDPGAIKSYLSEMFADPQAVSRRIMGARAEIDGVRARLRDLVAG</sequence>
<dbReference type="EMBL" id="CP015596">
    <property type="protein sequence ID" value="ANE78821.1"/>
    <property type="molecule type" value="Genomic_DNA"/>
</dbReference>
<dbReference type="STRING" id="1682113.A7U43_05285"/>
<gene>
    <name evidence="1" type="ORF">A7U43_05285</name>
</gene>
<dbReference type="KEGG" id="madi:A7U43_05285"/>
<evidence type="ECO:0000313" key="2">
    <source>
        <dbReference type="Proteomes" id="UP000077143"/>
    </source>
</evidence>
<organism evidence="1 2">
    <name type="scientific">Mycobacterium adipatum</name>
    <dbReference type="NCBI Taxonomy" id="1682113"/>
    <lineage>
        <taxon>Bacteria</taxon>
        <taxon>Bacillati</taxon>
        <taxon>Actinomycetota</taxon>
        <taxon>Actinomycetes</taxon>
        <taxon>Mycobacteriales</taxon>
        <taxon>Mycobacteriaceae</taxon>
        <taxon>Mycobacterium</taxon>
    </lineage>
</organism>
<reference evidence="1 2" key="1">
    <citation type="submission" date="2016-05" db="EMBL/GenBank/DDBJ databases">
        <title>Complete genome sequence of a phthalic acid esters degrading Mycobacterium sp. YC-RL4.</title>
        <authorList>
            <person name="Ren L."/>
            <person name="Fan S."/>
            <person name="Ruth N."/>
            <person name="Jia Y."/>
            <person name="Wang J."/>
            <person name="Qiao C."/>
        </authorList>
    </citation>
    <scope>NUCLEOTIDE SEQUENCE [LARGE SCALE GENOMIC DNA]</scope>
    <source>
        <strain evidence="1 2">YC-RL4</strain>
    </source>
</reference>
<evidence type="ECO:0008006" key="3">
    <source>
        <dbReference type="Google" id="ProtNLM"/>
    </source>
</evidence>
<protein>
    <recommendedName>
        <fullName evidence="3">Polysaccharide pyruvyl transferase domain-containing protein</fullName>
    </recommendedName>
</protein>
<name>A0A172UIK0_9MYCO</name>